<proteinExistence type="predicted"/>
<evidence type="ECO:0000313" key="2">
    <source>
        <dbReference type="EMBL" id="SPP92628.1"/>
    </source>
</evidence>
<name>A0A2U3PU35_9BRAD</name>
<protein>
    <submittedName>
        <fullName evidence="2">Uncharacterized protein</fullName>
    </submittedName>
</protein>
<reference evidence="2 3" key="1">
    <citation type="submission" date="2018-03" db="EMBL/GenBank/DDBJ databases">
        <authorList>
            <person name="Gully D."/>
        </authorList>
    </citation>
    <scope>NUCLEOTIDE SEQUENCE [LARGE SCALE GENOMIC DNA]</scope>
    <source>
        <strain evidence="2">ORS3257</strain>
    </source>
</reference>
<evidence type="ECO:0000313" key="3">
    <source>
        <dbReference type="Proteomes" id="UP000246085"/>
    </source>
</evidence>
<accession>A0A2U3PU35</accession>
<dbReference type="AlphaFoldDB" id="A0A2U3PU35"/>
<dbReference type="KEGG" id="bvz:BRAD3257_1498"/>
<evidence type="ECO:0000256" key="1">
    <source>
        <dbReference type="SAM" id="MobiDB-lite"/>
    </source>
</evidence>
<organism evidence="2 3">
    <name type="scientific">Bradyrhizobium vignae</name>
    <dbReference type="NCBI Taxonomy" id="1549949"/>
    <lineage>
        <taxon>Bacteria</taxon>
        <taxon>Pseudomonadati</taxon>
        <taxon>Pseudomonadota</taxon>
        <taxon>Alphaproteobacteria</taxon>
        <taxon>Hyphomicrobiales</taxon>
        <taxon>Nitrobacteraceae</taxon>
        <taxon>Bradyrhizobium</taxon>
    </lineage>
</organism>
<dbReference type="EMBL" id="LS398110">
    <property type="protein sequence ID" value="SPP92628.1"/>
    <property type="molecule type" value="Genomic_DNA"/>
</dbReference>
<dbReference type="Proteomes" id="UP000246085">
    <property type="component" value="Chromosome BRAD3257"/>
</dbReference>
<gene>
    <name evidence="2" type="ORF">BRAD3257_1498</name>
</gene>
<sequence>MTAPQFKVASHRPGNDSNCDNDHMAALGRTLVGGPTVDIIFQVAQTVNRPEVGTERCLGPMTKVLSRTRY</sequence>
<feature type="region of interest" description="Disordered" evidence="1">
    <location>
        <begin position="1"/>
        <end position="20"/>
    </location>
</feature>